<dbReference type="Gene3D" id="3.30.420.40">
    <property type="match status" value="1"/>
</dbReference>
<dbReference type="GO" id="GO:0006357">
    <property type="term" value="P:regulation of transcription by RNA polymerase II"/>
    <property type="evidence" value="ECO:0007669"/>
    <property type="project" value="TreeGrafter"/>
</dbReference>
<dbReference type="PANTHER" id="PTHR30005">
    <property type="entry name" value="EXOPOLYPHOSPHATASE"/>
    <property type="match status" value="1"/>
</dbReference>
<protein>
    <recommendedName>
        <fullName evidence="1">Ppx/GppA phosphatase N-terminal domain-containing protein</fullName>
    </recommendedName>
</protein>
<evidence type="ECO:0000313" key="3">
    <source>
        <dbReference type="Proteomes" id="UP000660262"/>
    </source>
</evidence>
<dbReference type="PANTHER" id="PTHR30005:SF0">
    <property type="entry name" value="RETROGRADE REGULATION PROTEIN 2"/>
    <property type="match status" value="1"/>
</dbReference>
<organism evidence="2 3">
    <name type="scientific">Pycnococcus provasolii</name>
    <dbReference type="NCBI Taxonomy" id="41880"/>
    <lineage>
        <taxon>Eukaryota</taxon>
        <taxon>Viridiplantae</taxon>
        <taxon>Chlorophyta</taxon>
        <taxon>Pseudoscourfieldiophyceae</taxon>
        <taxon>Pseudoscourfieldiales</taxon>
        <taxon>Pycnococcaceae</taxon>
        <taxon>Pycnococcus</taxon>
    </lineage>
</organism>
<dbReference type="OrthoDB" id="2014654at2759"/>
<dbReference type="InterPro" id="IPR050273">
    <property type="entry name" value="GppA/Ppx_hydrolase"/>
</dbReference>
<dbReference type="EMBL" id="BNJQ01000037">
    <property type="protein sequence ID" value="GHP11942.1"/>
    <property type="molecule type" value="Genomic_DNA"/>
</dbReference>
<accession>A0A830HXI4</accession>
<evidence type="ECO:0000313" key="2">
    <source>
        <dbReference type="EMBL" id="GHP11942.1"/>
    </source>
</evidence>
<comment type="caution">
    <text evidence="2">The sequence shown here is derived from an EMBL/GenBank/DDBJ whole genome shotgun (WGS) entry which is preliminary data.</text>
</comment>
<dbReference type="InterPro" id="IPR003695">
    <property type="entry name" value="Ppx_GppA_N"/>
</dbReference>
<dbReference type="Pfam" id="PF02541">
    <property type="entry name" value="Ppx-GppA"/>
    <property type="match status" value="1"/>
</dbReference>
<feature type="domain" description="Ppx/GppA phosphatase N-terminal" evidence="1">
    <location>
        <begin position="60"/>
        <end position="155"/>
    </location>
</feature>
<sequence length="330" mass="35273">MRRRLVASFDVGSGSTKAEVYQLTYDTSTQRWLVDAEPLLSLVEDVLLAHDLETQSPAECLSESITNALTQAICRLADKARATGPIDVLDGVATAVFRRAKNANEVLERASRESGVSLRVIDQQAEGRLGWATCRALHPDAVLAWDSGGASFQISGECQGELSVFEGPWGASTATAALIREVRGSEFARNSSVNPVSMEECMKLKRLLVERMPDPPVWLAGALPGRVGCFGGGTSAFNVARLVLAADGVDNADVRISRETLTLALERQCAGKSDDELIARGFELQVDMTVPKVVLVLAVLEHVLGDGADVKYRPANGSCAGVAMQLAFSL</sequence>
<reference evidence="2" key="1">
    <citation type="submission" date="2020-10" db="EMBL/GenBank/DDBJ databases">
        <title>Unveiling of a novel bifunctional photoreceptor, Dualchrome1, isolated from a cosmopolitan green alga.</title>
        <authorList>
            <person name="Suzuki S."/>
            <person name="Kawachi M."/>
        </authorList>
    </citation>
    <scope>NUCLEOTIDE SEQUENCE</scope>
    <source>
        <strain evidence="2">NIES 2893</strain>
    </source>
</reference>
<dbReference type="AlphaFoldDB" id="A0A830HXI4"/>
<proteinExistence type="predicted"/>
<dbReference type="InterPro" id="IPR043129">
    <property type="entry name" value="ATPase_NBD"/>
</dbReference>
<evidence type="ECO:0000259" key="1">
    <source>
        <dbReference type="Pfam" id="PF02541"/>
    </source>
</evidence>
<name>A0A830HXI4_9CHLO</name>
<gene>
    <name evidence="2" type="ORF">PPROV_001066900</name>
</gene>
<dbReference type="Proteomes" id="UP000660262">
    <property type="component" value="Unassembled WGS sequence"/>
</dbReference>
<dbReference type="SUPFAM" id="SSF53067">
    <property type="entry name" value="Actin-like ATPase domain"/>
    <property type="match status" value="1"/>
</dbReference>
<keyword evidence="3" id="KW-1185">Reference proteome</keyword>